<dbReference type="InterPro" id="IPR011990">
    <property type="entry name" value="TPR-like_helical_dom_sf"/>
</dbReference>
<gene>
    <name evidence="5" type="ORF">FCM35_KLT19669</name>
</gene>
<evidence type="ECO:0000313" key="5">
    <source>
        <dbReference type="EMBL" id="KAF3335162.1"/>
    </source>
</evidence>
<dbReference type="GO" id="GO:0009451">
    <property type="term" value="P:RNA modification"/>
    <property type="evidence" value="ECO:0007669"/>
    <property type="project" value="InterPro"/>
</dbReference>
<dbReference type="EMBL" id="SWLB01000008">
    <property type="protein sequence ID" value="KAF3335162.1"/>
    <property type="molecule type" value="Genomic_DNA"/>
</dbReference>
<dbReference type="InterPro" id="IPR046960">
    <property type="entry name" value="PPR_At4g14850-like_plant"/>
</dbReference>
<dbReference type="PANTHER" id="PTHR47926">
    <property type="entry name" value="PENTATRICOPEPTIDE REPEAT-CONTAINING PROTEIN"/>
    <property type="match status" value="1"/>
</dbReference>
<feature type="repeat" description="PPR" evidence="3">
    <location>
        <begin position="245"/>
        <end position="279"/>
    </location>
</feature>
<dbReference type="Gene3D" id="1.25.40.10">
    <property type="entry name" value="Tetratricopeptide repeat domain"/>
    <property type="match status" value="4"/>
</dbReference>
<dbReference type="NCBIfam" id="TIGR00756">
    <property type="entry name" value="PPR"/>
    <property type="match status" value="4"/>
</dbReference>
<feature type="repeat" description="PPR" evidence="3">
    <location>
        <begin position="144"/>
        <end position="178"/>
    </location>
</feature>
<feature type="repeat" description="PPR" evidence="3">
    <location>
        <begin position="378"/>
        <end position="408"/>
    </location>
</feature>
<dbReference type="InterPro" id="IPR046848">
    <property type="entry name" value="E_motif"/>
</dbReference>
<reference evidence="5" key="1">
    <citation type="submission" date="2020-01" db="EMBL/GenBank/DDBJ databases">
        <title>Genome sequence of Kobresia littledalei, the first chromosome-level genome in the family Cyperaceae.</title>
        <authorList>
            <person name="Qu G."/>
        </authorList>
    </citation>
    <scope>NUCLEOTIDE SEQUENCE</scope>
    <source>
        <strain evidence="5">C.B.Clarke</strain>
        <tissue evidence="5">Leaf</tissue>
    </source>
</reference>
<evidence type="ECO:0000256" key="3">
    <source>
        <dbReference type="PROSITE-ProRule" id="PRU00708"/>
    </source>
</evidence>
<evidence type="ECO:0000256" key="1">
    <source>
        <dbReference type="ARBA" id="ARBA00022737"/>
    </source>
</evidence>
<comment type="caution">
    <text evidence="5">The sequence shown here is derived from an EMBL/GenBank/DDBJ whole genome shotgun (WGS) entry which is preliminary data.</text>
</comment>
<keyword evidence="2" id="KW-0809">Transit peptide</keyword>
<accession>A0A833R6G9</accession>
<dbReference type="Pfam" id="PF01535">
    <property type="entry name" value="PPR"/>
    <property type="match status" value="4"/>
</dbReference>
<keyword evidence="1" id="KW-0677">Repeat</keyword>
<protein>
    <submittedName>
        <fullName evidence="5">Pentatricopeptide repeat-containing protein</fullName>
    </submittedName>
</protein>
<organism evidence="5 6">
    <name type="scientific">Carex littledalei</name>
    <dbReference type="NCBI Taxonomy" id="544730"/>
    <lineage>
        <taxon>Eukaryota</taxon>
        <taxon>Viridiplantae</taxon>
        <taxon>Streptophyta</taxon>
        <taxon>Embryophyta</taxon>
        <taxon>Tracheophyta</taxon>
        <taxon>Spermatophyta</taxon>
        <taxon>Magnoliopsida</taxon>
        <taxon>Liliopsida</taxon>
        <taxon>Poales</taxon>
        <taxon>Cyperaceae</taxon>
        <taxon>Cyperoideae</taxon>
        <taxon>Cariceae</taxon>
        <taxon>Carex</taxon>
        <taxon>Carex subgen. Euthyceras</taxon>
    </lineage>
</organism>
<dbReference type="AlphaFoldDB" id="A0A833R6G9"/>
<name>A0A833R6G9_9POAL</name>
<evidence type="ECO:0000256" key="2">
    <source>
        <dbReference type="ARBA" id="ARBA00022946"/>
    </source>
</evidence>
<proteinExistence type="predicted"/>
<dbReference type="SUPFAM" id="SSF48452">
    <property type="entry name" value="TPR-like"/>
    <property type="match status" value="1"/>
</dbReference>
<sequence>MMAIVAISGSSISCAIPRRVKRNRIKQRRRQETASPTLPYPKPSPTPLLPSSLQLTHDQFVESAIVHLESTSDHIADDPQFILSIFRHVRRPSHVKRLRQVIPLYLLRREASIFSGLVKLYCDHGFVRNAHHLFDQMPERHKSNTFLWNCLISGYTQLGLNEEAMALYHQMEEDGVPPDRFTFPQVIKACVGIRLVSLCQAIHRHVIRSGFGNDVYVLNALLDMYAKCGDIVAARKVFEVNSEKDLISWNSMLVCYTQHGLLREATTILRGMLDAGFKPDSITISTLISGFSQNSSTKSGLEIHAWAIRHGLSGSISVGNSLIGLYSKMRKLPLAREIFELMPKKDLFTWNAIISAHRLDKQIFTLFNRMIDSGVRPDKVTFISLLSSCAKLGLVNDGKRLFNEMQGKYNIKPNKEHYSCMVNMLGKAGRIKEAYEVVQRMPFAAGPTVWGALLYACSVHGDMEVGEVAAKKLFDLEPDNEHNFELMARIYRKAGRLDRVERIKRMMLDRGLTLLEL</sequence>
<dbReference type="Pfam" id="PF13041">
    <property type="entry name" value="PPR_2"/>
    <property type="match status" value="2"/>
</dbReference>
<keyword evidence="6" id="KW-1185">Reference proteome</keyword>
<dbReference type="Pfam" id="PF20431">
    <property type="entry name" value="E_motif"/>
    <property type="match status" value="1"/>
</dbReference>
<dbReference type="FunFam" id="1.25.40.10:FF:000090">
    <property type="entry name" value="Pentatricopeptide repeat-containing protein, chloroplastic"/>
    <property type="match status" value="1"/>
</dbReference>
<dbReference type="OrthoDB" id="1882394at2759"/>
<dbReference type="PROSITE" id="PS51375">
    <property type="entry name" value="PPR"/>
    <property type="match status" value="3"/>
</dbReference>
<evidence type="ECO:0000313" key="6">
    <source>
        <dbReference type="Proteomes" id="UP000623129"/>
    </source>
</evidence>
<feature type="compositionally biased region" description="Basic residues" evidence="4">
    <location>
        <begin position="20"/>
        <end position="29"/>
    </location>
</feature>
<dbReference type="GO" id="GO:0003723">
    <property type="term" value="F:RNA binding"/>
    <property type="evidence" value="ECO:0007669"/>
    <property type="project" value="InterPro"/>
</dbReference>
<feature type="region of interest" description="Disordered" evidence="4">
    <location>
        <begin position="20"/>
        <end position="45"/>
    </location>
</feature>
<evidence type="ECO:0000256" key="4">
    <source>
        <dbReference type="SAM" id="MobiDB-lite"/>
    </source>
</evidence>
<dbReference type="Proteomes" id="UP000623129">
    <property type="component" value="Unassembled WGS sequence"/>
</dbReference>
<dbReference type="Pfam" id="PF12854">
    <property type="entry name" value="PPR_1"/>
    <property type="match status" value="1"/>
</dbReference>
<dbReference type="FunFam" id="1.25.40.10:FF:000682">
    <property type="entry name" value="Pentatricopeptide repeat-containing protein At3g16610"/>
    <property type="match status" value="1"/>
</dbReference>
<dbReference type="InterPro" id="IPR002885">
    <property type="entry name" value="PPR_rpt"/>
</dbReference>
<dbReference type="PANTHER" id="PTHR47926:SF515">
    <property type="entry name" value="UMP-CMP KINASE"/>
    <property type="match status" value="1"/>
</dbReference>